<evidence type="ECO:0000256" key="2">
    <source>
        <dbReference type="ARBA" id="ARBA00022801"/>
    </source>
</evidence>
<dbReference type="Proteomes" id="UP000315010">
    <property type="component" value="Unassembled WGS sequence"/>
</dbReference>
<dbReference type="SUPFAM" id="SSF90002">
    <property type="entry name" value="Hypothetical protein YjiA, C-terminal domain"/>
    <property type="match status" value="1"/>
</dbReference>
<comment type="function">
    <text evidence="5">Zinc chaperone that directly transfers zinc cofactor to target proteins, thereby activating them. Zinc is transferred from the CXCC motif in the GTPase domain to the zinc binding site in target proteins in a process requiring GTP hydrolysis.</text>
</comment>
<comment type="caution">
    <text evidence="8">The sequence shown here is derived from an EMBL/GenBank/DDBJ whole genome shotgun (WGS) entry which is preliminary data.</text>
</comment>
<keyword evidence="9" id="KW-1185">Reference proteome</keyword>
<dbReference type="InterPro" id="IPR003495">
    <property type="entry name" value="CobW/HypB/UreG_nucleotide-bd"/>
</dbReference>
<dbReference type="InterPro" id="IPR011629">
    <property type="entry name" value="CobW-like_C"/>
</dbReference>
<dbReference type="PANTHER" id="PTHR13748:SF59">
    <property type="entry name" value="COBW C-TERMINAL DOMAIN-CONTAINING PROTEIN"/>
    <property type="match status" value="1"/>
</dbReference>
<dbReference type="Pfam" id="PF02492">
    <property type="entry name" value="cobW"/>
    <property type="match status" value="1"/>
</dbReference>
<sequence>MPLNSPDPARETEETQRPSLPVTIISGFLGSGKTTLLNYILSEDHGSRVGVLVNDFGAINIDAKLIVGVEGETVNLANGCVCCSIRDDLVAACLGMLQRAEPPDQLIIETSGVSDPVEVANTFLMPELQPFLSLNCIIGVVDAEQLPSLTDELGVLARQQIRVADMVVLNKVDLVGTEALAKVRALVHQIAPGSRIFETHQARVPLKLMLGAGLDEAGMQHPVACADPVDHADSHNHDFDHPFSTWHWSCDQPLSLPRLRRVVESLPNTIYRAKGIVCLEELPTYQIALQMVGKRTSLADTALWGSQPPRSEIVLIASRGGINSEALQAAFENCIGTGDESQSPILRLKRLLETSPAEIT</sequence>
<proteinExistence type="inferred from homology"/>
<dbReference type="Pfam" id="PF07683">
    <property type="entry name" value="CobW_C"/>
    <property type="match status" value="1"/>
</dbReference>
<dbReference type="OrthoDB" id="9808822at2"/>
<evidence type="ECO:0000256" key="5">
    <source>
        <dbReference type="ARBA" id="ARBA00045658"/>
    </source>
</evidence>
<evidence type="ECO:0000256" key="4">
    <source>
        <dbReference type="ARBA" id="ARBA00034320"/>
    </source>
</evidence>
<dbReference type="SUPFAM" id="SSF52540">
    <property type="entry name" value="P-loop containing nucleoside triphosphate hydrolases"/>
    <property type="match status" value="1"/>
</dbReference>
<evidence type="ECO:0000313" key="9">
    <source>
        <dbReference type="Proteomes" id="UP000315010"/>
    </source>
</evidence>
<dbReference type="CDD" id="cd03112">
    <property type="entry name" value="CobW-like"/>
    <property type="match status" value="1"/>
</dbReference>
<dbReference type="AlphaFoldDB" id="A0A5C5Z3Y9"/>
<evidence type="ECO:0000256" key="3">
    <source>
        <dbReference type="ARBA" id="ARBA00023186"/>
    </source>
</evidence>
<dbReference type="EMBL" id="SJPJ01000001">
    <property type="protein sequence ID" value="TWT81263.1"/>
    <property type="molecule type" value="Genomic_DNA"/>
</dbReference>
<dbReference type="GO" id="GO:0000166">
    <property type="term" value="F:nucleotide binding"/>
    <property type="evidence" value="ECO:0007669"/>
    <property type="project" value="UniProtKB-KW"/>
</dbReference>
<accession>A0A5C5Z3Y9</accession>
<dbReference type="GO" id="GO:0016787">
    <property type="term" value="F:hydrolase activity"/>
    <property type="evidence" value="ECO:0007669"/>
    <property type="project" value="UniProtKB-KW"/>
</dbReference>
<evidence type="ECO:0000256" key="6">
    <source>
        <dbReference type="ARBA" id="ARBA00049117"/>
    </source>
</evidence>
<dbReference type="InterPro" id="IPR051316">
    <property type="entry name" value="Zinc-reg_GTPase_activator"/>
</dbReference>
<feature type="domain" description="CobW C-terminal" evidence="7">
    <location>
        <begin position="243"/>
        <end position="335"/>
    </location>
</feature>
<dbReference type="RefSeq" id="WP_146397100.1">
    <property type="nucleotide sequence ID" value="NZ_SJPJ01000001.1"/>
</dbReference>
<comment type="similarity">
    <text evidence="4">Belongs to the SIMIBI class G3E GTPase family. ZNG1 subfamily.</text>
</comment>
<evidence type="ECO:0000313" key="8">
    <source>
        <dbReference type="EMBL" id="TWT81263.1"/>
    </source>
</evidence>
<dbReference type="PANTHER" id="PTHR13748">
    <property type="entry name" value="COBW-RELATED"/>
    <property type="match status" value="1"/>
</dbReference>
<comment type="catalytic activity">
    <reaction evidence="6">
        <text>GTP + H2O = GDP + phosphate + H(+)</text>
        <dbReference type="Rhea" id="RHEA:19669"/>
        <dbReference type="ChEBI" id="CHEBI:15377"/>
        <dbReference type="ChEBI" id="CHEBI:15378"/>
        <dbReference type="ChEBI" id="CHEBI:37565"/>
        <dbReference type="ChEBI" id="CHEBI:43474"/>
        <dbReference type="ChEBI" id="CHEBI:58189"/>
    </reaction>
    <physiologicalReaction direction="left-to-right" evidence="6">
        <dbReference type="Rhea" id="RHEA:19670"/>
    </physiologicalReaction>
</comment>
<dbReference type="InterPro" id="IPR027417">
    <property type="entry name" value="P-loop_NTPase"/>
</dbReference>
<keyword evidence="1" id="KW-0547">Nucleotide-binding</keyword>
<dbReference type="SMART" id="SM00833">
    <property type="entry name" value="CobW_C"/>
    <property type="match status" value="1"/>
</dbReference>
<dbReference type="InterPro" id="IPR036627">
    <property type="entry name" value="CobW-likC_sf"/>
</dbReference>
<gene>
    <name evidence="8" type="primary">yciC_1</name>
    <name evidence="8" type="ORF">CA13_27140</name>
</gene>
<dbReference type="Gene3D" id="3.40.50.300">
    <property type="entry name" value="P-loop containing nucleotide triphosphate hydrolases"/>
    <property type="match status" value="1"/>
</dbReference>
<keyword evidence="2" id="KW-0378">Hydrolase</keyword>
<evidence type="ECO:0000259" key="7">
    <source>
        <dbReference type="SMART" id="SM00833"/>
    </source>
</evidence>
<reference evidence="8 9" key="1">
    <citation type="submission" date="2019-02" db="EMBL/GenBank/DDBJ databases">
        <title>Deep-cultivation of Planctomycetes and their phenomic and genomic characterization uncovers novel biology.</title>
        <authorList>
            <person name="Wiegand S."/>
            <person name="Jogler M."/>
            <person name="Boedeker C."/>
            <person name="Pinto D."/>
            <person name="Vollmers J."/>
            <person name="Rivas-Marin E."/>
            <person name="Kohn T."/>
            <person name="Peeters S.H."/>
            <person name="Heuer A."/>
            <person name="Rast P."/>
            <person name="Oberbeckmann S."/>
            <person name="Bunk B."/>
            <person name="Jeske O."/>
            <person name="Meyerdierks A."/>
            <person name="Storesund J.E."/>
            <person name="Kallscheuer N."/>
            <person name="Luecker S."/>
            <person name="Lage O.M."/>
            <person name="Pohl T."/>
            <person name="Merkel B.J."/>
            <person name="Hornburger P."/>
            <person name="Mueller R.-W."/>
            <person name="Bruemmer F."/>
            <person name="Labrenz M."/>
            <person name="Spormann A.M."/>
            <person name="Op Den Camp H."/>
            <person name="Overmann J."/>
            <person name="Amann R."/>
            <person name="Jetten M.S.M."/>
            <person name="Mascher T."/>
            <person name="Medema M.H."/>
            <person name="Devos D.P."/>
            <person name="Kaster A.-K."/>
            <person name="Ovreas L."/>
            <person name="Rohde M."/>
            <person name="Galperin M.Y."/>
            <person name="Jogler C."/>
        </authorList>
    </citation>
    <scope>NUCLEOTIDE SEQUENCE [LARGE SCALE GENOMIC DNA]</scope>
    <source>
        <strain evidence="8 9">CA13</strain>
    </source>
</reference>
<keyword evidence="3" id="KW-0143">Chaperone</keyword>
<organism evidence="8 9">
    <name type="scientific">Novipirellula herctigrandis</name>
    <dbReference type="NCBI Taxonomy" id="2527986"/>
    <lineage>
        <taxon>Bacteria</taxon>
        <taxon>Pseudomonadati</taxon>
        <taxon>Planctomycetota</taxon>
        <taxon>Planctomycetia</taxon>
        <taxon>Pirellulales</taxon>
        <taxon>Pirellulaceae</taxon>
        <taxon>Novipirellula</taxon>
    </lineage>
</organism>
<evidence type="ECO:0000256" key="1">
    <source>
        <dbReference type="ARBA" id="ARBA00022741"/>
    </source>
</evidence>
<dbReference type="Gene3D" id="3.30.1220.10">
    <property type="entry name" value="CobW-like, C-terminal domain"/>
    <property type="match status" value="1"/>
</dbReference>
<name>A0A5C5Z3Y9_9BACT</name>
<protein>
    <submittedName>
        <fullName evidence="8">Putative metal chaperone YciC</fullName>
    </submittedName>
</protein>